<comment type="similarity">
    <text evidence="4">Belongs to the CRBN family.</text>
</comment>
<reference evidence="17" key="1">
    <citation type="submission" date="2023-02" db="EMBL/GenBank/DDBJ databases">
        <title>Genome of toxic invasive species Heracleum sosnowskyi carries increased number of genes despite the absence of recent whole-genome duplications.</title>
        <authorList>
            <person name="Schelkunov M."/>
            <person name="Shtratnikova V."/>
            <person name="Makarenko M."/>
            <person name="Klepikova A."/>
            <person name="Omelchenko D."/>
            <person name="Novikova G."/>
            <person name="Obukhova E."/>
            <person name="Bogdanov V."/>
            <person name="Penin A."/>
            <person name="Logacheva M."/>
        </authorList>
    </citation>
    <scope>NUCLEOTIDE SEQUENCE</scope>
    <source>
        <strain evidence="17">Hsosn_3</strain>
        <tissue evidence="17">Leaf</tissue>
    </source>
</reference>
<evidence type="ECO:0000256" key="6">
    <source>
        <dbReference type="ARBA" id="ARBA00014394"/>
    </source>
</evidence>
<dbReference type="InterPro" id="IPR003111">
    <property type="entry name" value="Lon_prtase_N"/>
</dbReference>
<evidence type="ECO:0000256" key="10">
    <source>
        <dbReference type="ARBA" id="ARBA00022833"/>
    </source>
</evidence>
<dbReference type="EMBL" id="JAUIZM010000008">
    <property type="protein sequence ID" value="KAK1370128.1"/>
    <property type="molecule type" value="Genomic_DNA"/>
</dbReference>
<dbReference type="GO" id="GO:0046872">
    <property type="term" value="F:metal ion binding"/>
    <property type="evidence" value="ECO:0007669"/>
    <property type="project" value="UniProtKB-KW"/>
</dbReference>
<keyword evidence="17" id="KW-0378">Hydrolase</keyword>
<comment type="subcellular location">
    <subcellularLocation>
        <location evidence="2">Cytoplasm</location>
    </subcellularLocation>
    <subcellularLocation>
        <location evidence="1">Nucleus</location>
    </subcellularLocation>
</comment>
<dbReference type="GO" id="GO:0016567">
    <property type="term" value="P:protein ubiquitination"/>
    <property type="evidence" value="ECO:0007669"/>
    <property type="project" value="TreeGrafter"/>
</dbReference>
<comment type="pathway">
    <text evidence="3">Protein modification; protein ubiquitination.</text>
</comment>
<evidence type="ECO:0000256" key="8">
    <source>
        <dbReference type="ARBA" id="ARBA00022723"/>
    </source>
</evidence>
<keyword evidence="11" id="KW-0539">Nucleus</keyword>
<evidence type="ECO:0000256" key="11">
    <source>
        <dbReference type="ARBA" id="ARBA00023242"/>
    </source>
</evidence>
<evidence type="ECO:0000259" key="16">
    <source>
        <dbReference type="PROSITE" id="PS51788"/>
    </source>
</evidence>
<dbReference type="InterPro" id="IPR004910">
    <property type="entry name" value="Yippee/Mis18/Cereblon"/>
</dbReference>
<evidence type="ECO:0000256" key="1">
    <source>
        <dbReference type="ARBA" id="ARBA00004123"/>
    </source>
</evidence>
<protein>
    <recommendedName>
        <fullName evidence="6">Protein cereblon</fullName>
    </recommendedName>
    <alternativeName>
        <fullName evidence="12">Protein ohgata</fullName>
    </alternativeName>
</protein>
<dbReference type="PROSITE" id="PS51787">
    <property type="entry name" value="LON_N"/>
    <property type="match status" value="1"/>
</dbReference>
<keyword evidence="7" id="KW-0963">Cytoplasm</keyword>
<dbReference type="PROSITE" id="PS51788">
    <property type="entry name" value="CULT"/>
    <property type="match status" value="1"/>
</dbReference>
<comment type="caution">
    <text evidence="17">The sequence shown here is derived from an EMBL/GenBank/DDBJ whole genome shotgun (WGS) entry which is preliminary data.</text>
</comment>
<evidence type="ECO:0000256" key="3">
    <source>
        <dbReference type="ARBA" id="ARBA00004906"/>
    </source>
</evidence>
<reference evidence="17" key="2">
    <citation type="submission" date="2023-05" db="EMBL/GenBank/DDBJ databases">
        <authorList>
            <person name="Schelkunov M.I."/>
        </authorList>
    </citation>
    <scope>NUCLEOTIDE SEQUENCE</scope>
    <source>
        <strain evidence="17">Hsosn_3</strain>
        <tissue evidence="17">Leaf</tissue>
    </source>
</reference>
<dbReference type="GO" id="GO:0031464">
    <property type="term" value="C:Cul4A-RING E3 ubiquitin ligase complex"/>
    <property type="evidence" value="ECO:0007669"/>
    <property type="project" value="TreeGrafter"/>
</dbReference>
<evidence type="ECO:0000256" key="9">
    <source>
        <dbReference type="ARBA" id="ARBA00022786"/>
    </source>
</evidence>
<feature type="domain" description="Lon N-terminal" evidence="15">
    <location>
        <begin position="87"/>
        <end position="421"/>
    </location>
</feature>
<evidence type="ECO:0000313" key="17">
    <source>
        <dbReference type="EMBL" id="KAK1370128.1"/>
    </source>
</evidence>
<dbReference type="GO" id="GO:0006508">
    <property type="term" value="P:proteolysis"/>
    <property type="evidence" value="ECO:0007669"/>
    <property type="project" value="UniProtKB-KW"/>
</dbReference>
<evidence type="ECO:0000256" key="12">
    <source>
        <dbReference type="ARBA" id="ARBA00030079"/>
    </source>
</evidence>
<evidence type="ECO:0000313" key="18">
    <source>
        <dbReference type="Proteomes" id="UP001237642"/>
    </source>
</evidence>
<dbReference type="InterPro" id="IPR046336">
    <property type="entry name" value="Lon_prtase_N_sf"/>
</dbReference>
<dbReference type="Pfam" id="PF02190">
    <property type="entry name" value="LON_substr_bdg"/>
    <property type="match status" value="1"/>
</dbReference>
<dbReference type="CDD" id="cd15777">
    <property type="entry name" value="CRBN_C_like"/>
    <property type="match status" value="1"/>
</dbReference>
<sequence>METDGLVAEMERYRELDSEELVIEEVESLDESFEEDNTEFDHGYGGAFGSTTHAFDPMWTSLHSHLGEVEVTQNRQSFLEGGAVLDIPLSYLEGEVLFPGQTLHLKVIEPKIIDAMERALNQANASYILGVVSVYRDSCNGEMQCATTGTTTEILQIRKLENGSLTVLTRGQQRFRLRGRWITVEGAPCGEIQIIHEDAPLRTPRDAVGKQAPLRNSHNLNDLQNKQNGLDIICDDSDTLSDDSFTSGLSPTERRLHESALASSSWCSKKTAELASDADESEFTFQFGHSHSSMLPSHHLIDIEKSENNCANKIISDIPIHEGVGRRKGSLSSLYQVSRAFWPSWVYHMYDSYCLAQKVAGMWEKIVKEPSLDDLLKNPDILSFHIASKLPVSVSTRQELLDIDGISNRLRREIELLESFNCIRCKNCQKVISKRSDMLVMSSMGPFGAYLNSSGYVHEIVTLLKVNGLSLVGHPSEEYSWFPGYAWTIAYCTNCECQMGWRFTATKKNLNLQSFWGIRSSQIAGYTC</sequence>
<proteinExistence type="inferred from homology"/>
<evidence type="ECO:0000259" key="15">
    <source>
        <dbReference type="PROSITE" id="PS51787"/>
    </source>
</evidence>
<name>A0AAD8MFE8_9APIA</name>
<keyword evidence="18" id="KW-1185">Reference proteome</keyword>
<evidence type="ECO:0000256" key="13">
    <source>
        <dbReference type="ARBA" id="ARBA00046075"/>
    </source>
</evidence>
<comment type="function">
    <text evidence="13">Substrate recognition component of a DCX (DDB1-CUL4-X-box) E3 protein ligase complex that mediates the ubiquitination and subsequent proteasomal degradation of target proteins. Has an essential role in mediating growth by negatively regulating insulin signaling. It also has a role in maintaining presynaptic function in the neuromuscular junction synapses of third-instar larvae.</text>
</comment>
<dbReference type="InterPro" id="IPR034750">
    <property type="entry name" value="CULT"/>
</dbReference>
<dbReference type="InterPro" id="IPR015947">
    <property type="entry name" value="PUA-like_sf"/>
</dbReference>
<accession>A0AAD8MFE8</accession>
<evidence type="ECO:0000256" key="7">
    <source>
        <dbReference type="ARBA" id="ARBA00022490"/>
    </source>
</evidence>
<dbReference type="GO" id="GO:0005634">
    <property type="term" value="C:nucleus"/>
    <property type="evidence" value="ECO:0007669"/>
    <property type="project" value="UniProtKB-SubCell"/>
</dbReference>
<dbReference type="FunFam" id="2.170.150.20:FF:000005">
    <property type="entry name" value="Blast:Protein cereblon homolog"/>
    <property type="match status" value="1"/>
</dbReference>
<evidence type="ECO:0000256" key="14">
    <source>
        <dbReference type="ARBA" id="ARBA00046796"/>
    </source>
</evidence>
<evidence type="ECO:0000256" key="2">
    <source>
        <dbReference type="ARBA" id="ARBA00004496"/>
    </source>
</evidence>
<dbReference type="GO" id="GO:0008233">
    <property type="term" value="F:peptidase activity"/>
    <property type="evidence" value="ECO:0007669"/>
    <property type="project" value="UniProtKB-KW"/>
</dbReference>
<comment type="similarity">
    <text evidence="5">Belongs to the 4-toluene sulfonate uptake permease (TSUP) (TC 2.A.102) family.</text>
</comment>
<dbReference type="Gene3D" id="2.30.130.40">
    <property type="entry name" value="LON domain-like"/>
    <property type="match status" value="1"/>
</dbReference>
<dbReference type="PANTHER" id="PTHR14255:SF4">
    <property type="entry name" value="PROTEIN CEREBLON"/>
    <property type="match status" value="1"/>
</dbReference>
<dbReference type="GO" id="GO:0005737">
    <property type="term" value="C:cytoplasm"/>
    <property type="evidence" value="ECO:0007669"/>
    <property type="project" value="UniProtKB-SubCell"/>
</dbReference>
<dbReference type="Gene3D" id="1.20.58.1480">
    <property type="match status" value="1"/>
</dbReference>
<keyword evidence="9" id="KW-0833">Ubl conjugation pathway</keyword>
<dbReference type="PANTHER" id="PTHR14255">
    <property type="entry name" value="CEREBLON"/>
    <property type="match status" value="1"/>
</dbReference>
<keyword evidence="17" id="KW-0645">Protease</keyword>
<dbReference type="Gene3D" id="2.170.150.20">
    <property type="entry name" value="Peptide methionine sulfoxide reductase"/>
    <property type="match status" value="1"/>
</dbReference>
<keyword evidence="8" id="KW-0479">Metal-binding</keyword>
<keyword evidence="10" id="KW-0862">Zinc</keyword>
<dbReference type="SMART" id="SM00464">
    <property type="entry name" value="LON"/>
    <property type="match status" value="1"/>
</dbReference>
<dbReference type="Pfam" id="PF03226">
    <property type="entry name" value="Yippee-Mis18"/>
    <property type="match status" value="1"/>
</dbReference>
<gene>
    <name evidence="17" type="ORF">POM88_036220</name>
</gene>
<organism evidence="17 18">
    <name type="scientific">Heracleum sosnowskyi</name>
    <dbReference type="NCBI Taxonomy" id="360622"/>
    <lineage>
        <taxon>Eukaryota</taxon>
        <taxon>Viridiplantae</taxon>
        <taxon>Streptophyta</taxon>
        <taxon>Embryophyta</taxon>
        <taxon>Tracheophyta</taxon>
        <taxon>Spermatophyta</taxon>
        <taxon>Magnoliopsida</taxon>
        <taxon>eudicotyledons</taxon>
        <taxon>Gunneridae</taxon>
        <taxon>Pentapetalae</taxon>
        <taxon>asterids</taxon>
        <taxon>campanulids</taxon>
        <taxon>Apiales</taxon>
        <taxon>Apiaceae</taxon>
        <taxon>Apioideae</taxon>
        <taxon>apioid superclade</taxon>
        <taxon>Tordylieae</taxon>
        <taxon>Tordyliinae</taxon>
        <taxon>Heracleum</taxon>
    </lineage>
</organism>
<dbReference type="AlphaFoldDB" id="A0AAD8MFE8"/>
<evidence type="ECO:0000256" key="5">
    <source>
        <dbReference type="ARBA" id="ARBA00009142"/>
    </source>
</evidence>
<comment type="subunit">
    <text evidence="14">Likely a component of a DCX (DDB1-CUL4-X-box) protein ligase complex. May interact with pic/DDB1.</text>
</comment>
<dbReference type="FunFam" id="1.20.58.1480:FF:000007">
    <property type="entry name" value="Lon protease homolog"/>
    <property type="match status" value="1"/>
</dbReference>
<feature type="domain" description="CULT" evidence="16">
    <location>
        <begin position="420"/>
        <end position="527"/>
    </location>
</feature>
<dbReference type="SUPFAM" id="SSF88697">
    <property type="entry name" value="PUA domain-like"/>
    <property type="match status" value="1"/>
</dbReference>
<evidence type="ECO:0000256" key="4">
    <source>
        <dbReference type="ARBA" id="ARBA00005293"/>
    </source>
</evidence>
<dbReference type="Proteomes" id="UP001237642">
    <property type="component" value="Unassembled WGS sequence"/>
</dbReference>